<dbReference type="OrthoDB" id="238714at2"/>
<dbReference type="InterPro" id="IPR017946">
    <property type="entry name" value="PLC-like_Pdiesterase_TIM-brl"/>
</dbReference>
<sequence length="304" mass="34205">MCLNHQRREDKPGSIQLRFPHYESEQSMISDSRFLTLLPGILLITLNPYFTEAEQPLIVAHRGLLQVAPENTLANFRACLELRLGFEFDVQRTKDGHLICIHDSTVDRTTNQTGKVSELTLAEVKQLDAGSWFDPRFAGEPVPTVEEVLQLVAAYRQHKILIAVDFKETDVEQDVVRMAERLNVLNRLLFIGRTIQEPKVRANIKVISNKAQTAAVANNASEFSSALAVPDADWIYVRYLPSKEEIERVHRANKRAFIAGATVSGKVPKNWQHASNVGIDAILTDYPLALRATLKQKKQVANSK</sequence>
<dbReference type="EC" id="3.1.4.46" evidence="2"/>
<protein>
    <submittedName>
        <fullName evidence="2">Glycerophosphoryl diester phosphodiesterase</fullName>
        <ecNumber evidence="2">3.1.4.46</ecNumber>
    </submittedName>
</protein>
<dbReference type="EMBL" id="CP037422">
    <property type="protein sequence ID" value="QDU07471.1"/>
    <property type="molecule type" value="Genomic_DNA"/>
</dbReference>
<dbReference type="Pfam" id="PF03009">
    <property type="entry name" value="GDPD"/>
    <property type="match status" value="1"/>
</dbReference>
<organism evidence="2 3">
    <name type="scientific">Gimesia aquarii</name>
    <dbReference type="NCBI Taxonomy" id="2527964"/>
    <lineage>
        <taxon>Bacteria</taxon>
        <taxon>Pseudomonadati</taxon>
        <taxon>Planctomycetota</taxon>
        <taxon>Planctomycetia</taxon>
        <taxon>Planctomycetales</taxon>
        <taxon>Planctomycetaceae</taxon>
        <taxon>Gimesia</taxon>
    </lineage>
</organism>
<proteinExistence type="predicted"/>
<evidence type="ECO:0000313" key="3">
    <source>
        <dbReference type="Proteomes" id="UP000318384"/>
    </source>
</evidence>
<dbReference type="PROSITE" id="PS51704">
    <property type="entry name" value="GP_PDE"/>
    <property type="match status" value="1"/>
</dbReference>
<reference evidence="2 3" key="1">
    <citation type="submission" date="2019-03" db="EMBL/GenBank/DDBJ databases">
        <title>Deep-cultivation of Planctomycetes and their phenomic and genomic characterization uncovers novel biology.</title>
        <authorList>
            <person name="Wiegand S."/>
            <person name="Jogler M."/>
            <person name="Boedeker C."/>
            <person name="Pinto D."/>
            <person name="Vollmers J."/>
            <person name="Rivas-Marin E."/>
            <person name="Kohn T."/>
            <person name="Peeters S.H."/>
            <person name="Heuer A."/>
            <person name="Rast P."/>
            <person name="Oberbeckmann S."/>
            <person name="Bunk B."/>
            <person name="Jeske O."/>
            <person name="Meyerdierks A."/>
            <person name="Storesund J.E."/>
            <person name="Kallscheuer N."/>
            <person name="Luecker S."/>
            <person name="Lage O.M."/>
            <person name="Pohl T."/>
            <person name="Merkel B.J."/>
            <person name="Hornburger P."/>
            <person name="Mueller R.-W."/>
            <person name="Bruemmer F."/>
            <person name="Labrenz M."/>
            <person name="Spormann A.M."/>
            <person name="Op den Camp H."/>
            <person name="Overmann J."/>
            <person name="Amann R."/>
            <person name="Jetten M.S.M."/>
            <person name="Mascher T."/>
            <person name="Medema M.H."/>
            <person name="Devos D.P."/>
            <person name="Kaster A.-K."/>
            <person name="Ovreas L."/>
            <person name="Rohde M."/>
            <person name="Galperin M.Y."/>
            <person name="Jogler C."/>
        </authorList>
    </citation>
    <scope>NUCLEOTIDE SEQUENCE [LARGE SCALE GENOMIC DNA]</scope>
    <source>
        <strain evidence="2 3">V202</strain>
    </source>
</reference>
<evidence type="ECO:0000313" key="2">
    <source>
        <dbReference type="EMBL" id="QDU07471.1"/>
    </source>
</evidence>
<dbReference type="InterPro" id="IPR030395">
    <property type="entry name" value="GP_PDE_dom"/>
</dbReference>
<feature type="domain" description="GP-PDE" evidence="1">
    <location>
        <begin position="56"/>
        <end position="294"/>
    </location>
</feature>
<dbReference type="Gene3D" id="3.20.20.190">
    <property type="entry name" value="Phosphatidylinositol (PI) phosphodiesterase"/>
    <property type="match status" value="1"/>
</dbReference>
<dbReference type="Proteomes" id="UP000318384">
    <property type="component" value="Chromosome"/>
</dbReference>
<accession>A0A517WQD8</accession>
<name>A0A517WQD8_9PLAN</name>
<dbReference type="SUPFAM" id="SSF51695">
    <property type="entry name" value="PLC-like phosphodiesterases"/>
    <property type="match status" value="1"/>
</dbReference>
<dbReference type="GO" id="GO:0008889">
    <property type="term" value="F:glycerophosphodiester phosphodiesterase activity"/>
    <property type="evidence" value="ECO:0007669"/>
    <property type="project" value="UniProtKB-EC"/>
</dbReference>
<evidence type="ECO:0000259" key="1">
    <source>
        <dbReference type="PROSITE" id="PS51704"/>
    </source>
</evidence>
<gene>
    <name evidence="2" type="primary">ugpQ_1</name>
    <name evidence="2" type="ORF">V202x_08260</name>
</gene>
<dbReference type="GO" id="GO:0006629">
    <property type="term" value="P:lipid metabolic process"/>
    <property type="evidence" value="ECO:0007669"/>
    <property type="project" value="InterPro"/>
</dbReference>
<keyword evidence="2" id="KW-0378">Hydrolase</keyword>
<dbReference type="AlphaFoldDB" id="A0A517WQD8"/>
<dbReference type="PANTHER" id="PTHR46211:SF1">
    <property type="entry name" value="GLYCEROPHOSPHODIESTER PHOSPHODIESTERASE, CYTOPLASMIC"/>
    <property type="match status" value="1"/>
</dbReference>
<keyword evidence="3" id="KW-1185">Reference proteome</keyword>
<dbReference type="PANTHER" id="PTHR46211">
    <property type="entry name" value="GLYCEROPHOSPHORYL DIESTER PHOSPHODIESTERASE"/>
    <property type="match status" value="1"/>
</dbReference>